<dbReference type="Gene3D" id="1.10.10.10">
    <property type="entry name" value="Winged helix-like DNA-binding domain superfamily/Winged helix DNA-binding domain"/>
    <property type="match status" value="1"/>
</dbReference>
<dbReference type="Pfam" id="PF03466">
    <property type="entry name" value="LysR_substrate"/>
    <property type="match status" value="1"/>
</dbReference>
<dbReference type="EMBL" id="JAKNBA010000072">
    <property type="protein sequence ID" value="MDE1244192.1"/>
    <property type="molecule type" value="Genomic_DNA"/>
</dbReference>
<proteinExistence type="inferred from homology"/>
<dbReference type="InterPro" id="IPR050389">
    <property type="entry name" value="LysR-type_TF"/>
</dbReference>
<dbReference type="InterPro" id="IPR000847">
    <property type="entry name" value="LysR_HTH_N"/>
</dbReference>
<dbReference type="InterPro" id="IPR036388">
    <property type="entry name" value="WH-like_DNA-bd_sf"/>
</dbReference>
<evidence type="ECO:0000313" key="6">
    <source>
        <dbReference type="EMBL" id="MDE1244192.1"/>
    </source>
</evidence>
<keyword evidence="4" id="KW-0804">Transcription</keyword>
<evidence type="ECO:0000256" key="4">
    <source>
        <dbReference type="ARBA" id="ARBA00023163"/>
    </source>
</evidence>
<accession>A0A9X4EXG6</accession>
<dbReference type="Proteomes" id="UP001140979">
    <property type="component" value="Unassembled WGS sequence"/>
</dbReference>
<evidence type="ECO:0000256" key="3">
    <source>
        <dbReference type="ARBA" id="ARBA00023125"/>
    </source>
</evidence>
<keyword evidence="3" id="KW-0238">DNA-binding</keyword>
<dbReference type="InterPro" id="IPR005119">
    <property type="entry name" value="LysR_subst-bd"/>
</dbReference>
<dbReference type="Pfam" id="PF00126">
    <property type="entry name" value="HTH_1"/>
    <property type="match status" value="1"/>
</dbReference>
<keyword evidence="2" id="KW-0805">Transcription regulation</keyword>
<dbReference type="PANTHER" id="PTHR30118">
    <property type="entry name" value="HTH-TYPE TRANSCRIPTIONAL REGULATOR LEUO-RELATED"/>
    <property type="match status" value="1"/>
</dbReference>
<dbReference type="PROSITE" id="PS50931">
    <property type="entry name" value="HTH_LYSR"/>
    <property type="match status" value="1"/>
</dbReference>
<evidence type="ECO:0000256" key="2">
    <source>
        <dbReference type="ARBA" id="ARBA00023015"/>
    </source>
</evidence>
<dbReference type="CDD" id="cd08417">
    <property type="entry name" value="PBP2_Nitroaromatics_like"/>
    <property type="match status" value="1"/>
</dbReference>
<gene>
    <name evidence="6" type="ORF">L9W94_19070</name>
</gene>
<feature type="domain" description="HTH lysR-type" evidence="5">
    <location>
        <begin position="9"/>
        <end position="66"/>
    </location>
</feature>
<dbReference type="RefSeq" id="WP_274683965.1">
    <property type="nucleotide sequence ID" value="NZ_JAKNBA010000072.1"/>
</dbReference>
<name>A0A9X4EXG6_9VIBR</name>
<evidence type="ECO:0000259" key="5">
    <source>
        <dbReference type="PROSITE" id="PS50931"/>
    </source>
</evidence>
<dbReference type="AlphaFoldDB" id="A0A9X4EXG6"/>
<sequence length="306" mass="35196">MHKVNLRTIDLNLLVILQALLLVKHVTKASQHLNMSQPAVSRALQRLRKVFNDPLLIRTSIGFDLSARGTELLPKLNELLLGVEYLISEPTFNPEKASDVIRVFGLDLEATCFIPALNKILRTEAPNMHLEVRTETRDHFELLDKDDVHFVFSAMSPSANEGQYHRTLIMQSDSVCIMSTNHPDANNEITLDKYLTYHHGLVSITGIGNGFIDDRLLQLGKKRKRVLRLSSFMVAAEYCENTDLIFLLPEIISSRLIKGRDLVIKQVPDELKSVPINFYLYWHERYHNDPMCRWLRRRILSNLSVQ</sequence>
<dbReference type="GO" id="GO:0003677">
    <property type="term" value="F:DNA binding"/>
    <property type="evidence" value="ECO:0007669"/>
    <property type="project" value="UniProtKB-KW"/>
</dbReference>
<protein>
    <submittedName>
        <fullName evidence="6">LysR family transcriptional regulator</fullName>
    </submittedName>
</protein>
<comment type="similarity">
    <text evidence="1">Belongs to the LysR transcriptional regulatory family.</text>
</comment>
<dbReference type="Gene3D" id="3.40.190.10">
    <property type="entry name" value="Periplasmic binding protein-like II"/>
    <property type="match status" value="2"/>
</dbReference>
<dbReference type="InterPro" id="IPR036390">
    <property type="entry name" value="WH_DNA-bd_sf"/>
</dbReference>
<dbReference type="SUPFAM" id="SSF53850">
    <property type="entry name" value="Periplasmic binding protein-like II"/>
    <property type="match status" value="1"/>
</dbReference>
<reference evidence="6" key="1">
    <citation type="submission" date="2022-02" db="EMBL/GenBank/DDBJ databases">
        <title>Emergence and expansion in Europe of a Vibrio aestuarianus clonal complex pathogenic for oysters.</title>
        <authorList>
            <person name="Mesnil A."/>
            <person name="Travers M.-A."/>
        </authorList>
    </citation>
    <scope>NUCLEOTIDE SEQUENCE</scope>
    <source>
        <strain evidence="6">19_064_11T1</strain>
    </source>
</reference>
<organism evidence="6 7">
    <name type="scientific">Vibrio aestuarianus</name>
    <dbReference type="NCBI Taxonomy" id="28171"/>
    <lineage>
        <taxon>Bacteria</taxon>
        <taxon>Pseudomonadati</taxon>
        <taxon>Pseudomonadota</taxon>
        <taxon>Gammaproteobacteria</taxon>
        <taxon>Vibrionales</taxon>
        <taxon>Vibrionaceae</taxon>
        <taxon>Vibrio</taxon>
    </lineage>
</organism>
<dbReference type="InterPro" id="IPR037402">
    <property type="entry name" value="YidZ_PBP2"/>
</dbReference>
<dbReference type="GO" id="GO:0003700">
    <property type="term" value="F:DNA-binding transcription factor activity"/>
    <property type="evidence" value="ECO:0007669"/>
    <property type="project" value="InterPro"/>
</dbReference>
<dbReference type="PRINTS" id="PR00039">
    <property type="entry name" value="HTHLYSR"/>
</dbReference>
<evidence type="ECO:0000256" key="1">
    <source>
        <dbReference type="ARBA" id="ARBA00009437"/>
    </source>
</evidence>
<dbReference type="PANTHER" id="PTHR30118:SF15">
    <property type="entry name" value="TRANSCRIPTIONAL REGULATORY PROTEIN"/>
    <property type="match status" value="1"/>
</dbReference>
<comment type="caution">
    <text evidence="6">The sequence shown here is derived from an EMBL/GenBank/DDBJ whole genome shotgun (WGS) entry which is preliminary data.</text>
</comment>
<dbReference type="SUPFAM" id="SSF46785">
    <property type="entry name" value="Winged helix' DNA-binding domain"/>
    <property type="match status" value="1"/>
</dbReference>
<evidence type="ECO:0000313" key="7">
    <source>
        <dbReference type="Proteomes" id="UP001140979"/>
    </source>
</evidence>